<protein>
    <recommendedName>
        <fullName evidence="3">Glycosyltransferase</fullName>
    </recommendedName>
</protein>
<feature type="non-terminal residue" evidence="1">
    <location>
        <position position="1"/>
    </location>
</feature>
<sequence>FDAEFYLESYPDVREARIDPFLHYMQDGWKEGRNPSKSFRTERYLKLHDDVRMAGINPFLHYVQCGATEGQSLLYAPNADRDLLEHAIPPSVRAQSWRLADTISANLTQQELSKTLLEASRKGGVGFVVSISHDDYFASIGGTQNIIGDEMRKLVDATFHYLHIYPAHPLPTLAPSGAGDLIVGIRLNEKKLGFVRFSDLVAALRPVRQSWPVFNVIVHHLLGHRPEDVAELVAALLPDRVFAFVHDFFSFCISYTLLRNDVTYCNSPDVEAGSCLVCCYGEERKEHLRRISAFLAEVRPTLVIYSQSTRDIWEARSPFVSLDILPARLAKVELDEAVEPSHGVITGEVPLRIGFVGTPAHLKGWNTFASLAKDFRNDGRYQFVQLSARSMGQPGITHVPVSVLPGDRMAMVRTLREQRIDVAVIWSLWPETFCFTAYEAMAAGAYIVTRTQAGNVWPGIRAEGERQGTALDTSEELHELLANGDLIALACAPGRKRGKLIIEAPLAEYILQNQAAVQNLAEA</sequence>
<reference evidence="1 2" key="1">
    <citation type="submission" date="2024-09" db="EMBL/GenBank/DDBJ databases">
        <authorList>
            <person name="Sun Q."/>
            <person name="Mori K."/>
        </authorList>
    </citation>
    <scope>NUCLEOTIDE SEQUENCE [LARGE SCALE GENOMIC DNA]</scope>
    <source>
        <strain evidence="1 2">CCM 7468</strain>
    </source>
</reference>
<dbReference type="SUPFAM" id="SSF53756">
    <property type="entry name" value="UDP-Glycosyltransferase/glycogen phosphorylase"/>
    <property type="match status" value="1"/>
</dbReference>
<comment type="caution">
    <text evidence="1">The sequence shown here is derived from an EMBL/GenBank/DDBJ whole genome shotgun (WGS) entry which is preliminary data.</text>
</comment>
<name>A0ABV6IZH0_9PROT</name>
<dbReference type="Proteomes" id="UP001589789">
    <property type="component" value="Unassembled WGS sequence"/>
</dbReference>
<organism evidence="1 2">
    <name type="scientific">Muricoccus vinaceus</name>
    <dbReference type="NCBI Taxonomy" id="424704"/>
    <lineage>
        <taxon>Bacteria</taxon>
        <taxon>Pseudomonadati</taxon>
        <taxon>Pseudomonadota</taxon>
        <taxon>Alphaproteobacteria</taxon>
        <taxon>Acetobacterales</taxon>
        <taxon>Roseomonadaceae</taxon>
        <taxon>Muricoccus</taxon>
    </lineage>
</organism>
<evidence type="ECO:0008006" key="3">
    <source>
        <dbReference type="Google" id="ProtNLM"/>
    </source>
</evidence>
<dbReference type="EMBL" id="JBHLVZ010000090">
    <property type="protein sequence ID" value="MFC0389028.1"/>
    <property type="molecule type" value="Genomic_DNA"/>
</dbReference>
<gene>
    <name evidence="1" type="ORF">ACFFIC_26280</name>
</gene>
<evidence type="ECO:0000313" key="1">
    <source>
        <dbReference type="EMBL" id="MFC0389028.1"/>
    </source>
</evidence>
<keyword evidence="2" id="KW-1185">Reference proteome</keyword>
<accession>A0ABV6IZH0</accession>
<proteinExistence type="predicted"/>
<evidence type="ECO:0000313" key="2">
    <source>
        <dbReference type="Proteomes" id="UP001589789"/>
    </source>
</evidence>